<organism evidence="2 3">
    <name type="scientific">Naegleria fowleri</name>
    <name type="common">Brain eating amoeba</name>
    <dbReference type="NCBI Taxonomy" id="5763"/>
    <lineage>
        <taxon>Eukaryota</taxon>
        <taxon>Discoba</taxon>
        <taxon>Heterolobosea</taxon>
        <taxon>Tetramitia</taxon>
        <taxon>Eutetramitia</taxon>
        <taxon>Vahlkampfiidae</taxon>
        <taxon>Naegleria</taxon>
    </lineage>
</organism>
<feature type="compositionally biased region" description="Low complexity" evidence="1">
    <location>
        <begin position="75"/>
        <end position="88"/>
    </location>
</feature>
<evidence type="ECO:0000313" key="3">
    <source>
        <dbReference type="Proteomes" id="UP000444721"/>
    </source>
</evidence>
<evidence type="ECO:0000313" key="2">
    <source>
        <dbReference type="EMBL" id="KAF0980923.1"/>
    </source>
</evidence>
<feature type="compositionally biased region" description="Polar residues" evidence="1">
    <location>
        <begin position="55"/>
        <end position="68"/>
    </location>
</feature>
<proteinExistence type="predicted"/>
<reference evidence="2 3" key="1">
    <citation type="journal article" date="2019" name="Sci. Rep.">
        <title>Nanopore sequencing improves the draft genome of the human pathogenic amoeba Naegleria fowleri.</title>
        <authorList>
            <person name="Liechti N."/>
            <person name="Schurch N."/>
            <person name="Bruggmann R."/>
            <person name="Wittwer M."/>
        </authorList>
    </citation>
    <scope>NUCLEOTIDE SEQUENCE [LARGE SCALE GENOMIC DNA]</scope>
    <source>
        <strain evidence="2 3">ATCC 30894</strain>
    </source>
</reference>
<dbReference type="Proteomes" id="UP000444721">
    <property type="component" value="Unassembled WGS sequence"/>
</dbReference>
<gene>
    <name evidence="2" type="ORF">FDP41_012711</name>
</gene>
<sequence>MHHSISLTTNFVKNFFPGNGLTSQQQTSSHDAQTASSVPEQIAHVPLEEQQQQQNISNSSVMNHQQQKAIDVEPSSSSNTLESNNNASERVPTAETTQVSSPANSRSVEQTPEVVENVKPISAEEFRLVKFKYDQLKNQQNRLLEHLQDARVEHLQEEIAKLDKLIPHHRTIQSYGCTAEKSALVQCLKNNGNVPYGTLNCSNLLNEFSKCAQEKRRTFLGNHDL</sequence>
<comment type="caution">
    <text evidence="2">The sequence shown here is derived from an EMBL/GenBank/DDBJ whole genome shotgun (WGS) entry which is preliminary data.</text>
</comment>
<feature type="compositionally biased region" description="Polar residues" evidence="1">
    <location>
        <begin position="94"/>
        <end position="110"/>
    </location>
</feature>
<dbReference type="EMBL" id="VFQX01000016">
    <property type="protein sequence ID" value="KAF0980923.1"/>
    <property type="molecule type" value="Genomic_DNA"/>
</dbReference>
<dbReference type="AlphaFoldDB" id="A0A6A5BS70"/>
<evidence type="ECO:0000256" key="1">
    <source>
        <dbReference type="SAM" id="MobiDB-lite"/>
    </source>
</evidence>
<dbReference type="GeneID" id="68119926"/>
<name>A0A6A5BS70_NAEFO</name>
<protein>
    <submittedName>
        <fullName evidence="2">Uncharacterized protein</fullName>
    </submittedName>
</protein>
<dbReference type="RefSeq" id="XP_044565636.1">
    <property type="nucleotide sequence ID" value="XM_044703261.1"/>
</dbReference>
<keyword evidence="3" id="KW-1185">Reference proteome</keyword>
<dbReference type="VEuPathDB" id="AmoebaDB:FDP41_012711"/>
<feature type="region of interest" description="Disordered" evidence="1">
    <location>
        <begin position="48"/>
        <end position="112"/>
    </location>
</feature>
<dbReference type="OrthoDB" id="10260436at2759"/>
<dbReference type="VEuPathDB" id="AmoebaDB:NfTy_037300"/>
<dbReference type="VEuPathDB" id="AmoebaDB:NF0038630"/>
<accession>A0A6A5BS70</accession>
<dbReference type="OMA" id="HRTIQSY"/>